<sequence length="57" mass="6572">DYIGRLRAEKMHPSVVDALTLSIRTCRYLAEATELTLHLVRLRALARRTDFETLESV</sequence>
<reference evidence="1 2" key="1">
    <citation type="journal article" date="2018" name="Nat. Biotechnol.">
        <title>A standardized bacterial taxonomy based on genome phylogeny substantially revises the tree of life.</title>
        <authorList>
            <person name="Parks D.H."/>
            <person name="Chuvochina M."/>
            <person name="Waite D.W."/>
            <person name="Rinke C."/>
            <person name="Skarshewski A."/>
            <person name="Chaumeil P.A."/>
            <person name="Hugenholtz P."/>
        </authorList>
    </citation>
    <scope>NUCLEOTIDE SEQUENCE [LARGE SCALE GENOMIC DNA]</scope>
    <source>
        <strain evidence="1">UBA9049</strain>
    </source>
</reference>
<dbReference type="EMBL" id="DLYI01000273">
    <property type="protein sequence ID" value="HAC30012.1"/>
    <property type="molecule type" value="Genomic_DNA"/>
</dbReference>
<accession>A0A3B8WPZ4</accession>
<dbReference type="AlphaFoldDB" id="A0A3B8WPZ4"/>
<feature type="non-terminal residue" evidence="1">
    <location>
        <position position="57"/>
    </location>
</feature>
<name>A0A3B8WPZ4_MARNT</name>
<protein>
    <submittedName>
        <fullName evidence="1">Na/Pi cotransporter</fullName>
    </submittedName>
</protein>
<gene>
    <name evidence="1" type="ORF">DCF82_19720</name>
</gene>
<comment type="caution">
    <text evidence="1">The sequence shown here is derived from an EMBL/GenBank/DDBJ whole genome shotgun (WGS) entry which is preliminary data.</text>
</comment>
<feature type="non-terminal residue" evidence="1">
    <location>
        <position position="1"/>
    </location>
</feature>
<organism evidence="1 2">
    <name type="scientific">Marinobacter nauticus</name>
    <name type="common">Marinobacter hydrocarbonoclasticus</name>
    <name type="synonym">Marinobacter aquaeolei</name>
    <dbReference type="NCBI Taxonomy" id="2743"/>
    <lineage>
        <taxon>Bacteria</taxon>
        <taxon>Pseudomonadati</taxon>
        <taxon>Pseudomonadota</taxon>
        <taxon>Gammaproteobacteria</taxon>
        <taxon>Pseudomonadales</taxon>
        <taxon>Marinobacteraceae</taxon>
        <taxon>Marinobacter</taxon>
    </lineage>
</organism>
<evidence type="ECO:0000313" key="2">
    <source>
        <dbReference type="Proteomes" id="UP000261325"/>
    </source>
</evidence>
<proteinExistence type="predicted"/>
<evidence type="ECO:0000313" key="1">
    <source>
        <dbReference type="EMBL" id="HAC30012.1"/>
    </source>
</evidence>
<dbReference type="Proteomes" id="UP000261325">
    <property type="component" value="Unassembled WGS sequence"/>
</dbReference>